<dbReference type="AlphaFoldDB" id="A0AAD8F7B1"/>
<gene>
    <name evidence="1" type="ORF">Bpfe_017603</name>
</gene>
<proteinExistence type="predicted"/>
<sequence length="739" mass="84949">MASQESQTDCVHTVPSNTHEICYLHDSNRCNKDPAHKAFVPYAFIDFLIGNPVLMFIKHIGERTVKLQISHLSSGRPNYKNDGPNGGRRYGTGFVQKLASMDTVINSDLPQKASYFLICTANHVIFDDSESKATKVTFFNEGVYEHGVKIAKGVKVIEADWERDYAVVLCCTSDEELILRFQDLFTLPRSISSVPRSTSNSHTALLAQICFQTISKLSFVRTCRMGRFYRHLTKWLQGSKNRFSFSDTCSHLCDLSANNKLIKYFFILYVKQAKQMKWTGELLERLNCKYFTQNKKNVDSCFGVLLDLKRYAINKLLMCSYYDEFNHNMNLIMFFSGKKFKRILLDDKKLGELNETMARPKINQKKLMVDCCSGEKMDINSSLRRFKDMSLAELSCRSVSLCKANTTNKEPQLVFQFEGFGVYPANLLHSFHMFNVKTSMPVSLEILTYQAYIFLQRPNQNLYAESLEHSPNSKFAISKEFFNVSKDNSYHSKSPIFDNEFLKIHFFNDFGIFHRPMIDFQEQYDFCFIHFQNWINNMTLKQDTTPELILSILVTLRILEINLIDTGHFIRDFVEHVSLKFKPEPFSILHLLVSDKFEKYLQRVSNTEEMWNAIKQFKSIHISCYREFVDHFTDIVDFVKDRLQGFFRLFSNGLELSTGLVVHISHPHGKEKQITVGERATEEGGVYSHNVATCQGGSGGPLCIFAQGGNEISKLLLHSGSDRKSGLGVASSFNVKFKE</sequence>
<comment type="caution">
    <text evidence="1">The sequence shown here is derived from an EMBL/GenBank/DDBJ whole genome shotgun (WGS) entry which is preliminary data.</text>
</comment>
<name>A0AAD8F7B1_BIOPF</name>
<reference evidence="1" key="1">
    <citation type="journal article" date="2023" name="PLoS Negl. Trop. Dis.">
        <title>A genome sequence for Biomphalaria pfeifferi, the major vector snail for the human-infecting parasite Schistosoma mansoni.</title>
        <authorList>
            <person name="Bu L."/>
            <person name="Lu L."/>
            <person name="Laidemitt M.R."/>
            <person name="Zhang S.M."/>
            <person name="Mutuku M."/>
            <person name="Mkoji G."/>
            <person name="Steinauer M."/>
            <person name="Loker E.S."/>
        </authorList>
    </citation>
    <scope>NUCLEOTIDE SEQUENCE</scope>
    <source>
        <strain evidence="1">KasaAsao</strain>
    </source>
</reference>
<evidence type="ECO:0000313" key="2">
    <source>
        <dbReference type="Proteomes" id="UP001233172"/>
    </source>
</evidence>
<organism evidence="1 2">
    <name type="scientific">Biomphalaria pfeifferi</name>
    <name type="common">Bloodfluke planorb</name>
    <name type="synonym">Freshwater snail</name>
    <dbReference type="NCBI Taxonomy" id="112525"/>
    <lineage>
        <taxon>Eukaryota</taxon>
        <taxon>Metazoa</taxon>
        <taxon>Spiralia</taxon>
        <taxon>Lophotrochozoa</taxon>
        <taxon>Mollusca</taxon>
        <taxon>Gastropoda</taxon>
        <taxon>Heterobranchia</taxon>
        <taxon>Euthyneura</taxon>
        <taxon>Panpulmonata</taxon>
        <taxon>Hygrophila</taxon>
        <taxon>Lymnaeoidea</taxon>
        <taxon>Planorbidae</taxon>
        <taxon>Biomphalaria</taxon>
    </lineage>
</organism>
<reference evidence="1" key="2">
    <citation type="submission" date="2023-04" db="EMBL/GenBank/DDBJ databases">
        <authorList>
            <person name="Bu L."/>
            <person name="Lu L."/>
            <person name="Laidemitt M.R."/>
            <person name="Zhang S.M."/>
            <person name="Mutuku M."/>
            <person name="Mkoji G."/>
            <person name="Steinauer M."/>
            <person name="Loker E.S."/>
        </authorList>
    </citation>
    <scope>NUCLEOTIDE SEQUENCE</scope>
    <source>
        <strain evidence="1">KasaAsao</strain>
        <tissue evidence="1">Whole Snail</tissue>
    </source>
</reference>
<dbReference type="EMBL" id="JASAOG010000090">
    <property type="protein sequence ID" value="KAK0052986.1"/>
    <property type="molecule type" value="Genomic_DNA"/>
</dbReference>
<keyword evidence="2" id="KW-1185">Reference proteome</keyword>
<evidence type="ECO:0000313" key="1">
    <source>
        <dbReference type="EMBL" id="KAK0052986.1"/>
    </source>
</evidence>
<dbReference type="Proteomes" id="UP001233172">
    <property type="component" value="Unassembled WGS sequence"/>
</dbReference>
<accession>A0AAD8F7B1</accession>
<protein>
    <submittedName>
        <fullName evidence="1">Uncharacterized protein</fullName>
    </submittedName>
</protein>